<dbReference type="AlphaFoldDB" id="A0A194WD27"/>
<sequence>MSNSAFNNSGFPVLPLADRLFDIAAPPDNLQQYAIGGSQDDAIIVSSDNDV</sequence>
<proteinExistence type="predicted"/>
<evidence type="ECO:0000313" key="1">
    <source>
        <dbReference type="EMBL" id="KUI74035.1"/>
    </source>
</evidence>
<dbReference type="EMBL" id="CM003108">
    <property type="protein sequence ID" value="KUI74035.1"/>
    <property type="molecule type" value="Genomic_DNA"/>
</dbReference>
<gene>
    <name evidence="1" type="ORF">VM1G_11924</name>
</gene>
<organism evidence="1 2">
    <name type="scientific">Cytospora mali</name>
    <name type="common">Apple Valsa canker fungus</name>
    <name type="synonym">Valsa mali</name>
    <dbReference type="NCBI Taxonomy" id="578113"/>
    <lineage>
        <taxon>Eukaryota</taxon>
        <taxon>Fungi</taxon>
        <taxon>Dikarya</taxon>
        <taxon>Ascomycota</taxon>
        <taxon>Pezizomycotina</taxon>
        <taxon>Sordariomycetes</taxon>
        <taxon>Sordariomycetidae</taxon>
        <taxon>Diaporthales</taxon>
        <taxon>Cytosporaceae</taxon>
        <taxon>Cytospora</taxon>
    </lineage>
</organism>
<evidence type="ECO:0000313" key="2">
    <source>
        <dbReference type="Proteomes" id="UP000078559"/>
    </source>
</evidence>
<accession>A0A194WD27</accession>
<keyword evidence="2" id="KW-1185">Reference proteome</keyword>
<dbReference type="Proteomes" id="UP000078559">
    <property type="component" value="Chromosome 11"/>
</dbReference>
<reference evidence="1" key="1">
    <citation type="submission" date="2014-12" db="EMBL/GenBank/DDBJ databases">
        <title>Genome Sequence of Valsa Canker Pathogens Uncovers a Specific Adaption of Colonization on Woody Bark.</title>
        <authorList>
            <person name="Yin Z."/>
            <person name="Liu H."/>
            <person name="Gao X."/>
            <person name="Li Z."/>
            <person name="Song N."/>
            <person name="Ke X."/>
            <person name="Dai Q."/>
            <person name="Wu Y."/>
            <person name="Sun Y."/>
            <person name="Xu J.-R."/>
            <person name="Kang Z.K."/>
            <person name="Wang L."/>
            <person name="Huang L."/>
        </authorList>
    </citation>
    <scope>NUCLEOTIDE SEQUENCE [LARGE SCALE GENOMIC DNA]</scope>
    <source>
        <strain evidence="1">03-8</strain>
    </source>
</reference>
<name>A0A194WD27_CYTMA</name>
<protein>
    <submittedName>
        <fullName evidence="1">Uncharacterized protein</fullName>
    </submittedName>
</protein>